<comment type="caution">
    <text evidence="2">The sequence shown here is derived from an EMBL/GenBank/DDBJ whole genome shotgun (WGS) entry which is preliminary data.</text>
</comment>
<evidence type="ECO:0000256" key="1">
    <source>
        <dbReference type="SAM" id="Phobius"/>
    </source>
</evidence>
<evidence type="ECO:0000313" key="3">
    <source>
        <dbReference type="Proteomes" id="UP000483035"/>
    </source>
</evidence>
<dbReference type="RefSeq" id="WP_163987496.1">
    <property type="nucleotide sequence ID" value="NZ_WUEY01000006.1"/>
</dbReference>
<keyword evidence="1" id="KW-1133">Transmembrane helix</keyword>
<dbReference type="EMBL" id="WUEY01000006">
    <property type="protein sequence ID" value="NEI71014.1"/>
    <property type="molecule type" value="Genomic_DNA"/>
</dbReference>
<keyword evidence="1" id="KW-0472">Membrane</keyword>
<protein>
    <submittedName>
        <fullName evidence="2">Uncharacterized protein</fullName>
    </submittedName>
</protein>
<sequence>MGLNFSGQLLLYKITCLAVGAVCIVLGYELFLRGFLDPASINATRGDASVEIRNAAPGIFFALFGSAIVGLTVYRGFRVNSQIASKLPERSLLIDTVVSQGKRNFIAFFDSLEHFRANGTLSELDYKFLQLQLVSLKTDFLIIAGELGNQTDTSEVGGYSLKETAVGKALANRD</sequence>
<proteinExistence type="predicted"/>
<feature type="transmembrane region" description="Helical" evidence="1">
    <location>
        <begin position="12"/>
        <end position="35"/>
    </location>
</feature>
<organism evidence="2 3">
    <name type="scientific">Rhizobium lusitanum</name>
    <dbReference type="NCBI Taxonomy" id="293958"/>
    <lineage>
        <taxon>Bacteria</taxon>
        <taxon>Pseudomonadati</taxon>
        <taxon>Pseudomonadota</taxon>
        <taxon>Alphaproteobacteria</taxon>
        <taxon>Hyphomicrobiales</taxon>
        <taxon>Rhizobiaceae</taxon>
        <taxon>Rhizobium/Agrobacterium group</taxon>
        <taxon>Rhizobium</taxon>
    </lineage>
</organism>
<name>A0A6L9U6U8_9HYPH</name>
<gene>
    <name evidence="2" type="ORF">GR212_15655</name>
</gene>
<dbReference type="Proteomes" id="UP000483035">
    <property type="component" value="Unassembled WGS sequence"/>
</dbReference>
<reference evidence="2 3" key="1">
    <citation type="submission" date="2019-12" db="EMBL/GenBank/DDBJ databases">
        <title>Rhizobium genotypes associated with high levels of biological nitrogen fixation by grain legumes in a temperate-maritime cropping system.</title>
        <authorList>
            <person name="Maluk M."/>
            <person name="Francesc Ferrando Molina F."/>
            <person name="Lopez Del Egido L."/>
            <person name="Lafos M."/>
            <person name="Langarica-Fuentes A."/>
            <person name="Gebre Yohannes G."/>
            <person name="Young M.W."/>
            <person name="Martin P."/>
            <person name="Gantlett R."/>
            <person name="Kenicer G."/>
            <person name="Hawes C."/>
            <person name="Begg G.S."/>
            <person name="Quilliam R.S."/>
            <person name="Squire G.R."/>
            <person name="Poole P.S."/>
            <person name="Young P.W."/>
            <person name="Iannetta P.M."/>
            <person name="James E.K."/>
        </authorList>
    </citation>
    <scope>NUCLEOTIDE SEQUENCE [LARGE SCALE GENOMIC DNA]</scope>
    <source>
        <strain evidence="2 3">JHI1118</strain>
    </source>
</reference>
<accession>A0A6L9U6U8</accession>
<keyword evidence="1" id="KW-0812">Transmembrane</keyword>
<evidence type="ECO:0000313" key="2">
    <source>
        <dbReference type="EMBL" id="NEI71014.1"/>
    </source>
</evidence>
<feature type="transmembrane region" description="Helical" evidence="1">
    <location>
        <begin position="55"/>
        <end position="77"/>
    </location>
</feature>
<dbReference type="AlphaFoldDB" id="A0A6L9U6U8"/>